<dbReference type="STRING" id="2025994.A0A2T3AIZ0"/>
<dbReference type="PANTHER" id="PTHR12350:SF19">
    <property type="entry name" value="SET DOMAIN-CONTAINING PROTEIN"/>
    <property type="match status" value="1"/>
</dbReference>
<protein>
    <recommendedName>
        <fullName evidence="3">Post-SET domain-containing protein</fullName>
    </recommendedName>
</protein>
<organism evidence="4 5">
    <name type="scientific">Coniella lustricola</name>
    <dbReference type="NCBI Taxonomy" id="2025994"/>
    <lineage>
        <taxon>Eukaryota</taxon>
        <taxon>Fungi</taxon>
        <taxon>Dikarya</taxon>
        <taxon>Ascomycota</taxon>
        <taxon>Pezizomycotina</taxon>
        <taxon>Sordariomycetes</taxon>
        <taxon>Sordariomycetidae</taxon>
        <taxon>Diaporthales</taxon>
        <taxon>Schizoparmaceae</taxon>
        <taxon>Coniella</taxon>
    </lineage>
</organism>
<dbReference type="AlphaFoldDB" id="A0A2T3AIZ0"/>
<dbReference type="InParanoid" id="A0A2T3AIZ0"/>
<reference evidence="4 5" key="1">
    <citation type="journal article" date="2018" name="Mycol. Prog.">
        <title>Coniella lustricola, a new species from submerged detritus.</title>
        <authorList>
            <person name="Raudabaugh D.B."/>
            <person name="Iturriaga T."/>
            <person name="Carver A."/>
            <person name="Mondo S."/>
            <person name="Pangilinan J."/>
            <person name="Lipzen A."/>
            <person name="He G."/>
            <person name="Amirebrahimi M."/>
            <person name="Grigoriev I.V."/>
            <person name="Miller A.N."/>
        </authorList>
    </citation>
    <scope>NUCLEOTIDE SEQUENCE [LARGE SCALE GENOMIC DNA]</scope>
    <source>
        <strain evidence="4 5">B22-T-1</strain>
    </source>
</reference>
<dbReference type="InterPro" id="IPR053201">
    <property type="entry name" value="Flavunoidine_N-MTase"/>
</dbReference>
<gene>
    <name evidence="4" type="ORF">BD289DRAFT_334217</name>
</gene>
<evidence type="ECO:0000259" key="3">
    <source>
        <dbReference type="PROSITE" id="PS50868"/>
    </source>
</evidence>
<evidence type="ECO:0000313" key="4">
    <source>
        <dbReference type="EMBL" id="PSS00541.1"/>
    </source>
</evidence>
<feature type="domain" description="Post-SET" evidence="3">
    <location>
        <begin position="122"/>
        <end position="138"/>
    </location>
</feature>
<evidence type="ECO:0000256" key="2">
    <source>
        <dbReference type="ARBA" id="ARBA00022679"/>
    </source>
</evidence>
<proteinExistence type="predicted"/>
<dbReference type="Proteomes" id="UP000241462">
    <property type="component" value="Unassembled WGS sequence"/>
</dbReference>
<keyword evidence="5" id="KW-1185">Reference proteome</keyword>
<dbReference type="GO" id="GO:0032259">
    <property type="term" value="P:methylation"/>
    <property type="evidence" value="ECO:0007669"/>
    <property type="project" value="UniProtKB-KW"/>
</dbReference>
<dbReference type="OrthoDB" id="5984008at2759"/>
<dbReference type="GO" id="GO:0008168">
    <property type="term" value="F:methyltransferase activity"/>
    <property type="evidence" value="ECO:0007669"/>
    <property type="project" value="UniProtKB-KW"/>
</dbReference>
<dbReference type="InterPro" id="IPR046341">
    <property type="entry name" value="SET_dom_sf"/>
</dbReference>
<name>A0A2T3AIZ0_9PEZI</name>
<dbReference type="InterPro" id="IPR003616">
    <property type="entry name" value="Post-SET_dom"/>
</dbReference>
<keyword evidence="2" id="KW-0808">Transferase</keyword>
<sequence length="167" mass="18429">MAPLKPHWAQPSHPEIQKVVQGQEGDFTSKSLSTVAVAPFGIYADMSFPPCERIDEPTYASVQVDCNKHILLNSDLLYLNHSCEPSLILDTSNMQILAGPKGLQPNDELTFFYPSTEWLMAQPFACNCGTASCRGTIAGARDMTTAQLAGYWLSGHIRKLKREQQQG</sequence>
<dbReference type="Gene3D" id="2.170.270.10">
    <property type="entry name" value="SET domain"/>
    <property type="match status" value="1"/>
</dbReference>
<dbReference type="SUPFAM" id="SSF82199">
    <property type="entry name" value="SET domain"/>
    <property type="match status" value="1"/>
</dbReference>
<dbReference type="PROSITE" id="PS50868">
    <property type="entry name" value="POST_SET"/>
    <property type="match status" value="1"/>
</dbReference>
<keyword evidence="1" id="KW-0489">Methyltransferase</keyword>
<evidence type="ECO:0000313" key="5">
    <source>
        <dbReference type="Proteomes" id="UP000241462"/>
    </source>
</evidence>
<accession>A0A2T3AIZ0</accession>
<evidence type="ECO:0000256" key="1">
    <source>
        <dbReference type="ARBA" id="ARBA00022603"/>
    </source>
</evidence>
<feature type="non-terminal residue" evidence="4">
    <location>
        <position position="167"/>
    </location>
</feature>
<dbReference type="EMBL" id="KZ678383">
    <property type="protein sequence ID" value="PSS00541.1"/>
    <property type="molecule type" value="Genomic_DNA"/>
</dbReference>
<dbReference type="PANTHER" id="PTHR12350">
    <property type="entry name" value="HISTONE-LYSINE N-METHYLTRANSFERASE-RELATED"/>
    <property type="match status" value="1"/>
</dbReference>